<dbReference type="RefSeq" id="WP_090942557.1">
    <property type="nucleotide sequence ID" value="NZ_FOTS01000054.1"/>
</dbReference>
<proteinExistence type="predicted"/>
<dbReference type="InterPro" id="IPR009057">
    <property type="entry name" value="Homeodomain-like_sf"/>
</dbReference>
<feature type="DNA-binding region" description="H-T-H motif" evidence="2">
    <location>
        <begin position="23"/>
        <end position="42"/>
    </location>
</feature>
<dbReference type="OrthoDB" id="509229at2"/>
<evidence type="ECO:0000313" key="5">
    <source>
        <dbReference type="Proteomes" id="UP000199520"/>
    </source>
</evidence>
<dbReference type="PANTHER" id="PTHR43479">
    <property type="entry name" value="ACREF/ENVCD OPERON REPRESSOR-RELATED"/>
    <property type="match status" value="1"/>
</dbReference>
<reference evidence="5" key="1">
    <citation type="submission" date="2016-10" db="EMBL/GenBank/DDBJ databases">
        <authorList>
            <person name="Varghese N."/>
            <person name="Submissions S."/>
        </authorList>
    </citation>
    <scope>NUCLEOTIDE SEQUENCE [LARGE SCALE GENOMIC DNA]</scope>
    <source>
        <strain evidence="5">DSM 13327</strain>
    </source>
</reference>
<sequence>MCEPNLKRIAVKHFSKFGYEGTKLSHIAQEAGMKKQSLYFHFKNKDDLLLQVNKMILDEEISFLEAFFDENAATSLKDTLYTLLLAYKSRYLANNNTGFMFLLTFIPPAPLKSHFGQNYHLYLKQLKALLRVKFLGESNLRIKLDDGPTSFITLMDGLFTQLIYETPEDFDNSLRIFWDIYWSGLVKLE</sequence>
<evidence type="ECO:0000259" key="3">
    <source>
        <dbReference type="PROSITE" id="PS50977"/>
    </source>
</evidence>
<dbReference type="Pfam" id="PF00440">
    <property type="entry name" value="TetR_N"/>
    <property type="match status" value="1"/>
</dbReference>
<accession>A0A1I4NY07</accession>
<dbReference type="Proteomes" id="UP000199520">
    <property type="component" value="Unassembled WGS sequence"/>
</dbReference>
<evidence type="ECO:0000256" key="1">
    <source>
        <dbReference type="ARBA" id="ARBA00023125"/>
    </source>
</evidence>
<dbReference type="SUPFAM" id="SSF46689">
    <property type="entry name" value="Homeodomain-like"/>
    <property type="match status" value="1"/>
</dbReference>
<evidence type="ECO:0000313" key="4">
    <source>
        <dbReference type="EMBL" id="SFM20285.1"/>
    </source>
</evidence>
<dbReference type="PROSITE" id="PS50977">
    <property type="entry name" value="HTH_TETR_2"/>
    <property type="match status" value="1"/>
</dbReference>
<dbReference type="EMBL" id="FOTS01000054">
    <property type="protein sequence ID" value="SFM20285.1"/>
    <property type="molecule type" value="Genomic_DNA"/>
</dbReference>
<dbReference type="GO" id="GO:0003677">
    <property type="term" value="F:DNA binding"/>
    <property type="evidence" value="ECO:0007669"/>
    <property type="project" value="UniProtKB-UniRule"/>
</dbReference>
<protein>
    <submittedName>
        <fullName evidence="4">DNA-binding transcriptional regulator, AcrR family</fullName>
    </submittedName>
</protein>
<keyword evidence="5" id="KW-1185">Reference proteome</keyword>
<name>A0A1I4NY07_9FIRM</name>
<organism evidence="4 5">
    <name type="scientific">Pelosinus propionicus DSM 13327</name>
    <dbReference type="NCBI Taxonomy" id="1123291"/>
    <lineage>
        <taxon>Bacteria</taxon>
        <taxon>Bacillati</taxon>
        <taxon>Bacillota</taxon>
        <taxon>Negativicutes</taxon>
        <taxon>Selenomonadales</taxon>
        <taxon>Sporomusaceae</taxon>
        <taxon>Pelosinus</taxon>
    </lineage>
</organism>
<evidence type="ECO:0000256" key="2">
    <source>
        <dbReference type="PROSITE-ProRule" id="PRU00335"/>
    </source>
</evidence>
<dbReference type="STRING" id="1123291.SAMN04490355_105423"/>
<gene>
    <name evidence="4" type="ORF">SAMN04490355_105423</name>
</gene>
<dbReference type="InterPro" id="IPR050624">
    <property type="entry name" value="HTH-type_Tx_Regulator"/>
</dbReference>
<dbReference type="Gene3D" id="1.10.10.60">
    <property type="entry name" value="Homeodomain-like"/>
    <property type="match status" value="1"/>
</dbReference>
<dbReference type="AlphaFoldDB" id="A0A1I4NY07"/>
<dbReference type="Gene3D" id="1.10.357.10">
    <property type="entry name" value="Tetracycline Repressor, domain 2"/>
    <property type="match status" value="1"/>
</dbReference>
<dbReference type="PANTHER" id="PTHR43479:SF11">
    <property type="entry name" value="ACREF_ENVCD OPERON REPRESSOR-RELATED"/>
    <property type="match status" value="1"/>
</dbReference>
<dbReference type="PRINTS" id="PR00455">
    <property type="entry name" value="HTHTETR"/>
</dbReference>
<feature type="domain" description="HTH tetR-type" evidence="3">
    <location>
        <begin position="1"/>
        <end position="60"/>
    </location>
</feature>
<keyword evidence="1 2" id="KW-0238">DNA-binding</keyword>
<dbReference type="InterPro" id="IPR001647">
    <property type="entry name" value="HTH_TetR"/>
</dbReference>